<sequence length="64" mass="7306">MEKNMPTQSTLTESNNSWLNANVEKIGDYANKSELINDFNENQYDSYLININLSKKTAEKMGTT</sequence>
<proteinExistence type="predicted"/>
<reference evidence="1 2" key="1">
    <citation type="journal article" date="2011" name="J. Bacteriol.">
        <title>Complete genome sequence of seawater bacterium Glaciecola nitratireducens FR1064T.</title>
        <authorList>
            <person name="Bian F."/>
            <person name="Qin Q.L."/>
            <person name="Xie B.B."/>
            <person name="Shu Y.L."/>
            <person name="Zhang X.Y."/>
            <person name="Yu Y."/>
            <person name="Chen B."/>
            <person name="Chen X.L."/>
            <person name="Zhou B.C."/>
            <person name="Zhang Y.Z."/>
        </authorList>
    </citation>
    <scope>NUCLEOTIDE SEQUENCE [LARGE SCALE GENOMIC DNA]</scope>
    <source>
        <strain evidence="2">JCM 12485 / KCTC 12276 / FR1064</strain>
    </source>
</reference>
<organism evidence="1 2">
    <name type="scientific">Glaciecola nitratireducens (strain JCM 12485 / KCTC 12276 / FR1064)</name>
    <dbReference type="NCBI Taxonomy" id="1085623"/>
    <lineage>
        <taxon>Bacteria</taxon>
        <taxon>Pseudomonadati</taxon>
        <taxon>Pseudomonadota</taxon>
        <taxon>Gammaproteobacteria</taxon>
        <taxon>Alteromonadales</taxon>
        <taxon>Alteromonadaceae</taxon>
        <taxon>Brumicola</taxon>
    </lineage>
</organism>
<name>G4QF35_GLANF</name>
<evidence type="ECO:0000313" key="1">
    <source>
        <dbReference type="EMBL" id="AEP28379.1"/>
    </source>
</evidence>
<dbReference type="AlphaFoldDB" id="G4QF35"/>
<accession>G4QF35</accession>
<protein>
    <submittedName>
        <fullName evidence="1">Uncharacterized protein</fullName>
    </submittedName>
</protein>
<dbReference type="HOGENOM" id="CLU_2861409_0_0_6"/>
<evidence type="ECO:0000313" key="2">
    <source>
        <dbReference type="Proteomes" id="UP000009282"/>
    </source>
</evidence>
<dbReference type="KEGG" id="gni:GNIT_0225"/>
<gene>
    <name evidence="1" type="ordered locus">GNIT_0225</name>
</gene>
<dbReference type="Proteomes" id="UP000009282">
    <property type="component" value="Chromosome"/>
</dbReference>
<dbReference type="EMBL" id="CP003060">
    <property type="protein sequence ID" value="AEP28379.1"/>
    <property type="molecule type" value="Genomic_DNA"/>
</dbReference>
<keyword evidence="2" id="KW-1185">Reference proteome</keyword>